<feature type="compositionally biased region" description="Low complexity" evidence="1">
    <location>
        <begin position="300"/>
        <end position="309"/>
    </location>
</feature>
<protein>
    <recommendedName>
        <fullName evidence="5">SWIM-type domain-containing protein</fullName>
    </recommendedName>
</protein>
<feature type="region of interest" description="Disordered" evidence="1">
    <location>
        <begin position="212"/>
        <end position="330"/>
    </location>
</feature>
<feature type="compositionally biased region" description="Low complexity" evidence="1">
    <location>
        <begin position="279"/>
        <end position="290"/>
    </location>
</feature>
<accession>A0A5J9VKD5</accession>
<sequence>MPAVLAAFATLRAAAAIASGNSAFPSSHRLKNTSSSHRFSSSKTSLWNLGLSLWMGEPLADFSVEGISSRSCRCNSTQATPGCEHSCACCKFEACEAEIACGQDGFVVEDIGTALAGVMHVYDDGPDLDEDSDEDDTLLSLESDSTDDLVDADTDLVITLACPISDASEASMGNSDYGDSSTNGTPPLVSAMKGTRAKQGIITKLSVSWAPDVYDPPVTSDSHTVRGHQRSSRKSQYKYKPSKGSSSRNTNSGKKDKKHSRHSSSSSSSYRKDKKHSYRSSSSSISSRTESSVHNREAYSTSSGGSSSTVAHDIESAKASPLVPSARPAMPEMRSESAAMPEAVPVLKTVEQIKCATSCKEKPFNLLSRQFSPARYKGMFSFWSQNQLAS</sequence>
<dbReference type="OrthoDB" id="2016966at2759"/>
<keyword evidence="2" id="KW-0732">Signal</keyword>
<dbReference type="Proteomes" id="UP000324897">
    <property type="component" value="Unassembled WGS sequence"/>
</dbReference>
<proteinExistence type="predicted"/>
<feature type="compositionally biased region" description="Polar residues" evidence="1">
    <location>
        <begin position="171"/>
        <end position="185"/>
    </location>
</feature>
<name>A0A5J9VKD5_9POAL</name>
<dbReference type="EMBL" id="RWGY01000009">
    <property type="protein sequence ID" value="TVU36593.1"/>
    <property type="molecule type" value="Genomic_DNA"/>
</dbReference>
<feature type="chain" id="PRO_5023806493" description="SWIM-type domain-containing protein" evidence="2">
    <location>
        <begin position="17"/>
        <end position="390"/>
    </location>
</feature>
<evidence type="ECO:0000256" key="2">
    <source>
        <dbReference type="SAM" id="SignalP"/>
    </source>
</evidence>
<dbReference type="Gramene" id="TVU36593">
    <property type="protein sequence ID" value="TVU36593"/>
    <property type="gene ID" value="EJB05_18531"/>
</dbReference>
<organism evidence="3 4">
    <name type="scientific">Eragrostis curvula</name>
    <name type="common">weeping love grass</name>
    <dbReference type="NCBI Taxonomy" id="38414"/>
    <lineage>
        <taxon>Eukaryota</taxon>
        <taxon>Viridiplantae</taxon>
        <taxon>Streptophyta</taxon>
        <taxon>Embryophyta</taxon>
        <taxon>Tracheophyta</taxon>
        <taxon>Spermatophyta</taxon>
        <taxon>Magnoliopsida</taxon>
        <taxon>Liliopsida</taxon>
        <taxon>Poales</taxon>
        <taxon>Poaceae</taxon>
        <taxon>PACMAD clade</taxon>
        <taxon>Chloridoideae</taxon>
        <taxon>Eragrostideae</taxon>
        <taxon>Eragrostidinae</taxon>
        <taxon>Eragrostis</taxon>
    </lineage>
</organism>
<keyword evidence="4" id="KW-1185">Reference proteome</keyword>
<dbReference type="PANTHER" id="PTHR34952:SF1">
    <property type="entry name" value="OS01G0814400 PROTEIN"/>
    <property type="match status" value="1"/>
</dbReference>
<evidence type="ECO:0000313" key="3">
    <source>
        <dbReference type="EMBL" id="TVU36593.1"/>
    </source>
</evidence>
<feature type="signal peptide" evidence="2">
    <location>
        <begin position="1"/>
        <end position="16"/>
    </location>
</feature>
<feature type="non-terminal residue" evidence="3">
    <location>
        <position position="1"/>
    </location>
</feature>
<evidence type="ECO:0000313" key="4">
    <source>
        <dbReference type="Proteomes" id="UP000324897"/>
    </source>
</evidence>
<comment type="caution">
    <text evidence="3">The sequence shown here is derived from an EMBL/GenBank/DDBJ whole genome shotgun (WGS) entry which is preliminary data.</text>
</comment>
<dbReference type="AlphaFoldDB" id="A0A5J9VKD5"/>
<feature type="region of interest" description="Disordered" evidence="1">
    <location>
        <begin position="171"/>
        <end position="196"/>
    </location>
</feature>
<dbReference type="PANTHER" id="PTHR34952">
    <property type="entry name" value="OS05G0113500 PROTEIN"/>
    <property type="match status" value="1"/>
</dbReference>
<reference evidence="3 4" key="1">
    <citation type="journal article" date="2019" name="Sci. Rep.">
        <title>A high-quality genome of Eragrostis curvula grass provides insights into Poaceae evolution and supports new strategies to enhance forage quality.</title>
        <authorList>
            <person name="Carballo J."/>
            <person name="Santos B.A.C.M."/>
            <person name="Zappacosta D."/>
            <person name="Garbus I."/>
            <person name="Selva J.P."/>
            <person name="Gallo C.A."/>
            <person name="Diaz A."/>
            <person name="Albertini E."/>
            <person name="Caccamo M."/>
            <person name="Echenique V."/>
        </authorList>
    </citation>
    <scope>NUCLEOTIDE SEQUENCE [LARGE SCALE GENOMIC DNA]</scope>
    <source>
        <strain evidence="4">cv. Victoria</strain>
        <tissue evidence="3">Leaf</tissue>
    </source>
</reference>
<evidence type="ECO:0008006" key="5">
    <source>
        <dbReference type="Google" id="ProtNLM"/>
    </source>
</evidence>
<gene>
    <name evidence="3" type="ORF">EJB05_18531</name>
</gene>
<feature type="compositionally biased region" description="Basic residues" evidence="1">
    <location>
        <begin position="225"/>
        <end position="241"/>
    </location>
</feature>
<evidence type="ECO:0000256" key="1">
    <source>
        <dbReference type="SAM" id="MobiDB-lite"/>
    </source>
</evidence>